<dbReference type="EMBL" id="FPJO01000030">
    <property type="protein sequence ID" value="SFY42355.1"/>
    <property type="molecule type" value="Genomic_DNA"/>
</dbReference>
<evidence type="ECO:0000259" key="1">
    <source>
        <dbReference type="Pfam" id="PF01909"/>
    </source>
</evidence>
<gene>
    <name evidence="2" type="ORF">SAMN02787144_103019</name>
</gene>
<dbReference type="SUPFAM" id="SSF81301">
    <property type="entry name" value="Nucleotidyltransferase"/>
    <property type="match status" value="1"/>
</dbReference>
<dbReference type="InterPro" id="IPR043519">
    <property type="entry name" value="NT_sf"/>
</dbReference>
<proteinExistence type="predicted"/>
<sequence>MVGSMNASEAQPTRQLLERFTAEVGHVVALEALWAHGSLALGDYRPGRSDLDLVALVGAPVSGPQRQQLEALHRTLISQVPEAAGLHCSYVVRSQLSDTGRDHVTWAQSRLFERPVTPVSRRELSTGGPALFGPGPAGIVAEVTDQELAEFIRGDLKEFWYPASARPSLWQRDIWVDLGLLTLARAAVTLRDGRLITKGQALEVLAAWGAPAEVVRDIHRRRYEAGPHRTSLPWRIRRGRLARVFVRTGIEDTLAAHPGP</sequence>
<keyword evidence="2" id="KW-0808">Transferase</keyword>
<evidence type="ECO:0000313" key="3">
    <source>
        <dbReference type="Proteomes" id="UP000181909"/>
    </source>
</evidence>
<feature type="domain" description="Polymerase nucleotidyl transferase" evidence="1">
    <location>
        <begin position="31"/>
        <end position="97"/>
    </location>
</feature>
<protein>
    <submittedName>
        <fullName evidence="2">Nucleotidyltransferase domain-containing protein</fullName>
    </submittedName>
</protein>
<dbReference type="AlphaFoldDB" id="A0A1K2F3K3"/>
<reference evidence="2 3" key="1">
    <citation type="submission" date="2016-11" db="EMBL/GenBank/DDBJ databases">
        <authorList>
            <person name="Jaros S."/>
            <person name="Januszkiewicz K."/>
            <person name="Wedrychowicz H."/>
        </authorList>
    </citation>
    <scope>NUCLEOTIDE SEQUENCE [LARGE SCALE GENOMIC DNA]</scope>
    <source>
        <strain evidence="2 3">OK807</strain>
    </source>
</reference>
<organism evidence="2 3">
    <name type="scientific">Streptomyces atratus</name>
    <dbReference type="NCBI Taxonomy" id="1893"/>
    <lineage>
        <taxon>Bacteria</taxon>
        <taxon>Bacillati</taxon>
        <taxon>Actinomycetota</taxon>
        <taxon>Actinomycetes</taxon>
        <taxon>Kitasatosporales</taxon>
        <taxon>Streptomycetaceae</taxon>
        <taxon>Streptomyces</taxon>
    </lineage>
</organism>
<dbReference type="GO" id="GO:0016779">
    <property type="term" value="F:nucleotidyltransferase activity"/>
    <property type="evidence" value="ECO:0007669"/>
    <property type="project" value="InterPro"/>
</dbReference>
<name>A0A1K2F3K3_STRAR</name>
<dbReference type="STRING" id="1893.SAMN02787144_103019"/>
<accession>A0A1K2F3K3</accession>
<dbReference type="Pfam" id="PF01909">
    <property type="entry name" value="NTP_transf_2"/>
    <property type="match status" value="1"/>
</dbReference>
<evidence type="ECO:0000313" key="2">
    <source>
        <dbReference type="EMBL" id="SFY42355.1"/>
    </source>
</evidence>
<dbReference type="Proteomes" id="UP000181909">
    <property type="component" value="Unassembled WGS sequence"/>
</dbReference>
<dbReference type="InterPro" id="IPR002934">
    <property type="entry name" value="Polymerase_NTP_transf_dom"/>
</dbReference>